<evidence type="ECO:0000313" key="1">
    <source>
        <dbReference type="EMBL" id="CAL1700043.1"/>
    </source>
</evidence>
<gene>
    <name evidence="1" type="ORF">GFSPODELE1_LOCUS2971</name>
</gene>
<proteinExistence type="predicted"/>
<name>A0ABP1CZ84_9APHY</name>
<dbReference type="EMBL" id="OZ037945">
    <property type="protein sequence ID" value="CAL1700043.1"/>
    <property type="molecule type" value="Genomic_DNA"/>
</dbReference>
<accession>A0ABP1CZ84</accession>
<organism evidence="1 2">
    <name type="scientific">Somion occarium</name>
    <dbReference type="NCBI Taxonomy" id="3059160"/>
    <lineage>
        <taxon>Eukaryota</taxon>
        <taxon>Fungi</taxon>
        <taxon>Dikarya</taxon>
        <taxon>Basidiomycota</taxon>
        <taxon>Agaricomycotina</taxon>
        <taxon>Agaricomycetes</taxon>
        <taxon>Polyporales</taxon>
        <taxon>Cerrenaceae</taxon>
        <taxon>Somion</taxon>
    </lineage>
</organism>
<keyword evidence="2" id="KW-1185">Reference proteome</keyword>
<reference evidence="2" key="1">
    <citation type="submission" date="2024-04" db="EMBL/GenBank/DDBJ databases">
        <authorList>
            <person name="Shaw F."/>
            <person name="Minotto A."/>
        </authorList>
    </citation>
    <scope>NUCLEOTIDE SEQUENCE [LARGE SCALE GENOMIC DNA]</scope>
</reference>
<sequence>MRMRVPTRREVEDMRAAVRHPRHPSGAIPEQLPFPLRMLLSGWRGEGCSDQLAWLSFFLDRTIHLTRPETRVACSQFPLLHFMFPESGWYNTAGGRLKLCLSGLNVRLTSW</sequence>
<dbReference type="Proteomes" id="UP001497453">
    <property type="component" value="Chromosome 2"/>
</dbReference>
<protein>
    <submittedName>
        <fullName evidence="1">Uncharacterized protein</fullName>
    </submittedName>
</protein>
<evidence type="ECO:0000313" key="2">
    <source>
        <dbReference type="Proteomes" id="UP001497453"/>
    </source>
</evidence>